<dbReference type="PROSITE" id="PS50022">
    <property type="entry name" value="FA58C_3"/>
    <property type="match status" value="1"/>
</dbReference>
<dbReference type="RefSeq" id="WP_248834671.1">
    <property type="nucleotide sequence ID" value="NZ_JAJEQE010000004.1"/>
</dbReference>
<dbReference type="SMART" id="SM00635">
    <property type="entry name" value="BID_2"/>
    <property type="match status" value="1"/>
</dbReference>
<name>A0ABS8ET89_9FIRM</name>
<dbReference type="InterPro" id="IPR013783">
    <property type="entry name" value="Ig-like_fold"/>
</dbReference>
<dbReference type="Pfam" id="PF02368">
    <property type="entry name" value="Big_2"/>
    <property type="match status" value="1"/>
</dbReference>
<sequence>MKKKKWELAAMTAVTAFLMLGTKAEAMDDAYRMPQLSGVTKTWVYQGETSDQNWERMLADDQEDGDLTSVIKSSGSVNTSKTGTYVLSRSVTDSDQHTAALDTQVTVLDRNASEEEKSIQRILYTLPDASHLTGISFNRGYYHDRQNLGLWMPHGSSLQIRIVNAEEFQQDLTVQFKNDDSQTESSATIPKDGSWVTLSNTFTGDNGEESADSVPFITTPKNTAVQPVIEYRWTDDLKEIPYYRYGDSQQAFFDSWEESQAPFAIIEGSAATFLVPICDKNNILNSSYGNKKEVYRFKTLDEMLDWYASFVKQYDAYSGLDYYAKDPWNQDIRAKFFIKANAHGAGQAYYTTDHSAYNGKSLETYLVRDWLSLHEFGHGYEGAIASQENPFVETTNNILGYYFEPTYRPAEDFGWLLGDFSGTKSERYAQLGNRMKESLASSNTFADIVSDPWHYNVSLYMFTNLMDKLGPQQAVSAMHSHYREVYYKTGKKMGSSDALAESLDSLDYNVLPYFASWHILPSGRIADQVYAMDKPMIYYLKELIPDDAACEKTRAALGLDGIYSLVSTDDLADTGYTSKVRLNIQIDDLTQIKGKTIRIKNGSKIVKEVTVSSGEIQLELPVGIYELEMPLPKTTAYQYDNEYLIASAGNVSKTVSYTRQTGNPLADDMQIKMLGLGDASVASVKIDTNMQKLTWTVNSTTPHFYLDGTYISIRVLDPDGNELLNQALQANEKADGGNFEVDFKTGSTLILYHREARGRQRFVSSYTGESLEEYQLAAAEQTATYRMTDKGLMQDDWSKEKQMQVYLHSLEQYSAFLMSHITKAEIADSEKYHNEKTTLLLAYEKLDQAAADNYRNSYGILIGQKPEVSYGYTQIAPEHLKGSADSEHPGEEASLAVDGKKDTIWHSNYGNGTKADIAGNKNNTYTILLDQKTDIGKLTYLPRQIGNNNGIILKYELSYSQTDDGDDFQIIPLTDNTWANNRSEKSVSLDLTNVRRIRIRALSTAGTPADTYISAAQFSLYEKYSIYDKHTYLSDLYQTPDENGNTIKENANADGTTITLKTNEKERTFEKGIGMRSGDTAVWDISGLNSDALSLWIGMNKKGTSDASVQIYGDGTLLYTSVPFNGSDNAISVYLDITGVKILKFCADGKNGSEQIALADVMLENQKDKETLNLKVGDQAVFLRNTSLTPEDRGKATFVSSDPSVATVNERGVVTAHSAGSATIQVKFGSNETVVCKVTVTEKPKRKEPETPDTENRIPSVSDRPETSESGNTRPSQKIPSVGSVKKLNGVHYTVTKTSAKGGTAEVTKITGKKRKITIASEVKINGFSFKVTSVRKNAAKNNKKISTLTIGKNIISIGANSFSGCKNLKNITFKGTKSIKIKAKALAGTSRKIKITVPKKISARTLKKLKKNLQKAGISKKAVYQKK</sequence>
<feature type="domain" description="Peptidase M60" evidence="5">
    <location>
        <begin position="143"/>
        <end position="470"/>
    </location>
</feature>
<dbReference type="Gene3D" id="2.60.120.1060">
    <property type="entry name" value="NPCBM/NEW2 domain"/>
    <property type="match status" value="1"/>
</dbReference>
<feature type="region of interest" description="Disordered" evidence="2">
    <location>
        <begin position="1242"/>
        <end position="1284"/>
    </location>
</feature>
<evidence type="ECO:0000313" key="7">
    <source>
        <dbReference type="Proteomes" id="UP001299235"/>
    </source>
</evidence>
<keyword evidence="1" id="KW-0378">Hydrolase</keyword>
<dbReference type="Pfam" id="PF16403">
    <property type="entry name" value="Bact_surface_Ig-like"/>
    <property type="match status" value="1"/>
</dbReference>
<dbReference type="Gene3D" id="3.80.10.10">
    <property type="entry name" value="Ribonuclease Inhibitor"/>
    <property type="match status" value="1"/>
</dbReference>
<dbReference type="InterPro" id="IPR032675">
    <property type="entry name" value="LRR_dom_sf"/>
</dbReference>
<dbReference type="Pfam" id="PF08305">
    <property type="entry name" value="NPCBM"/>
    <property type="match status" value="1"/>
</dbReference>
<dbReference type="InterPro" id="IPR042279">
    <property type="entry name" value="Pep_M60_3"/>
</dbReference>
<evidence type="ECO:0000256" key="2">
    <source>
        <dbReference type="SAM" id="MobiDB-lite"/>
    </source>
</evidence>
<dbReference type="Gene3D" id="3.40.390.80">
    <property type="entry name" value="Peptidase M60, enhancin-like domain 2"/>
    <property type="match status" value="1"/>
</dbReference>
<dbReference type="InterPro" id="IPR031161">
    <property type="entry name" value="Peptidase_M60_dom"/>
</dbReference>
<dbReference type="Pfam" id="PF03272">
    <property type="entry name" value="Mucin_bdg"/>
    <property type="match status" value="1"/>
</dbReference>
<dbReference type="InterPro" id="IPR008964">
    <property type="entry name" value="Invasin/intimin_cell_adhesion"/>
</dbReference>
<dbReference type="InterPro" id="IPR032179">
    <property type="entry name" value="Cry22Aa_Ig-like"/>
</dbReference>
<dbReference type="PROSITE" id="PS51723">
    <property type="entry name" value="PEPTIDASE_M60"/>
    <property type="match status" value="1"/>
</dbReference>
<dbReference type="Gene3D" id="2.60.120.260">
    <property type="entry name" value="Galactose-binding domain-like"/>
    <property type="match status" value="1"/>
</dbReference>
<evidence type="ECO:0000259" key="5">
    <source>
        <dbReference type="PROSITE" id="PS51723"/>
    </source>
</evidence>
<dbReference type="SMART" id="SM00776">
    <property type="entry name" value="NPCBM"/>
    <property type="match status" value="1"/>
</dbReference>
<dbReference type="SMART" id="SM01276">
    <property type="entry name" value="M60-like"/>
    <property type="match status" value="1"/>
</dbReference>
<keyword evidence="7" id="KW-1185">Reference proteome</keyword>
<protein>
    <submittedName>
        <fullName evidence="6">NPCBM/NEW2 domain-containing protein</fullName>
    </submittedName>
</protein>
<keyword evidence="3" id="KW-0732">Signal</keyword>
<accession>A0ABS8ET89</accession>
<evidence type="ECO:0000256" key="1">
    <source>
        <dbReference type="ARBA" id="ARBA00023295"/>
    </source>
</evidence>
<dbReference type="Gene3D" id="2.60.40.1080">
    <property type="match status" value="1"/>
</dbReference>
<dbReference type="Pfam" id="PF00754">
    <property type="entry name" value="F5_F8_type_C"/>
    <property type="match status" value="1"/>
</dbReference>
<dbReference type="InterPro" id="IPR000421">
    <property type="entry name" value="FA58C"/>
</dbReference>
<keyword evidence="1" id="KW-0326">Glycosidase</keyword>
<dbReference type="Proteomes" id="UP001299235">
    <property type="component" value="Unassembled WGS sequence"/>
</dbReference>
<reference evidence="6 7" key="1">
    <citation type="submission" date="2021-10" db="EMBL/GenBank/DDBJ databases">
        <title>Anaerobic single-cell dispensing facilitates the cultivation of human gut bacteria.</title>
        <authorList>
            <person name="Afrizal A."/>
        </authorList>
    </citation>
    <scope>NUCLEOTIDE SEQUENCE [LARGE SCALE GENOMIC DNA]</scope>
    <source>
        <strain evidence="6 7">CLA-AA-H246</strain>
    </source>
</reference>
<dbReference type="Gene3D" id="2.60.40.10">
    <property type="entry name" value="Immunoglobulins"/>
    <property type="match status" value="1"/>
</dbReference>
<proteinExistence type="predicted"/>
<organism evidence="6 7">
    <name type="scientific">Hominisplanchenecus faecis</name>
    <dbReference type="NCBI Taxonomy" id="2885351"/>
    <lineage>
        <taxon>Bacteria</taxon>
        <taxon>Bacillati</taxon>
        <taxon>Bacillota</taxon>
        <taxon>Clostridia</taxon>
        <taxon>Lachnospirales</taxon>
        <taxon>Lachnospiraceae</taxon>
        <taxon>Hominisplanchenecus</taxon>
    </lineage>
</organism>
<feature type="signal peptide" evidence="3">
    <location>
        <begin position="1"/>
        <end position="26"/>
    </location>
</feature>
<dbReference type="InterPro" id="IPR038637">
    <property type="entry name" value="NPCBM_sf"/>
</dbReference>
<feature type="compositionally biased region" description="Basic and acidic residues" evidence="2">
    <location>
        <begin position="1242"/>
        <end position="1256"/>
    </location>
</feature>
<dbReference type="SUPFAM" id="SSF49785">
    <property type="entry name" value="Galactose-binding domain-like"/>
    <property type="match status" value="2"/>
</dbReference>
<dbReference type="InterPro" id="IPR026906">
    <property type="entry name" value="LRR_5"/>
</dbReference>
<feature type="chain" id="PRO_5045719620" evidence="3">
    <location>
        <begin position="27"/>
        <end position="1428"/>
    </location>
</feature>
<dbReference type="SUPFAM" id="SSF49373">
    <property type="entry name" value="Invasin/intimin cell-adhesion fragments"/>
    <property type="match status" value="1"/>
</dbReference>
<dbReference type="Gene3D" id="1.10.390.30">
    <property type="entry name" value="Peptidase M60, enhancin-like domain 3"/>
    <property type="match status" value="1"/>
</dbReference>
<evidence type="ECO:0000256" key="3">
    <source>
        <dbReference type="SAM" id="SignalP"/>
    </source>
</evidence>
<feature type="domain" description="F5/8 type C" evidence="4">
    <location>
        <begin position="863"/>
        <end position="1023"/>
    </location>
</feature>
<gene>
    <name evidence="6" type="ORF">LKD42_02110</name>
</gene>
<evidence type="ECO:0000259" key="4">
    <source>
        <dbReference type="PROSITE" id="PS50022"/>
    </source>
</evidence>
<dbReference type="InterPro" id="IPR003343">
    <property type="entry name" value="Big_2"/>
</dbReference>
<feature type="compositionally biased region" description="Polar residues" evidence="2">
    <location>
        <begin position="1268"/>
        <end position="1279"/>
    </location>
</feature>
<evidence type="ECO:0000313" key="6">
    <source>
        <dbReference type="EMBL" id="MCC2148053.1"/>
    </source>
</evidence>
<dbReference type="InterPro" id="IPR008979">
    <property type="entry name" value="Galactose-bd-like_sf"/>
</dbReference>
<dbReference type="EMBL" id="JAJEQE010000004">
    <property type="protein sequence ID" value="MCC2148053.1"/>
    <property type="molecule type" value="Genomic_DNA"/>
</dbReference>
<comment type="caution">
    <text evidence="6">The sequence shown here is derived from an EMBL/GenBank/DDBJ whole genome shotgun (WGS) entry which is preliminary data.</text>
</comment>
<dbReference type="Pfam" id="PF13402">
    <property type="entry name" value="Peptidase_M60"/>
    <property type="match status" value="1"/>
</dbReference>
<dbReference type="InterPro" id="IPR013222">
    <property type="entry name" value="Glyco_hyd_98_carb-bd"/>
</dbReference>
<dbReference type="InterPro" id="IPR004954">
    <property type="entry name" value="Mucin-bd"/>
</dbReference>
<dbReference type="Pfam" id="PF13306">
    <property type="entry name" value="LRR_5"/>
    <property type="match status" value="1"/>
</dbReference>